<reference evidence="2 3" key="1">
    <citation type="journal article" date="2016" name="Nat. Commun.">
        <title>Thousands of microbial genomes shed light on interconnected biogeochemical processes in an aquifer system.</title>
        <authorList>
            <person name="Anantharaman K."/>
            <person name="Brown C.T."/>
            <person name="Hug L.A."/>
            <person name="Sharon I."/>
            <person name="Castelle C.J."/>
            <person name="Probst A.J."/>
            <person name="Thomas B.C."/>
            <person name="Singh A."/>
            <person name="Wilkins M.J."/>
            <person name="Karaoz U."/>
            <person name="Brodie E.L."/>
            <person name="Williams K.H."/>
            <person name="Hubbard S.S."/>
            <person name="Banfield J.F."/>
        </authorList>
    </citation>
    <scope>NUCLEOTIDE SEQUENCE [LARGE SCALE GENOMIC DNA]</scope>
</reference>
<keyword evidence="1" id="KW-0472">Membrane</keyword>
<proteinExistence type="predicted"/>
<dbReference type="STRING" id="1797582.A2442_03185"/>
<feature type="transmembrane region" description="Helical" evidence="1">
    <location>
        <begin position="61"/>
        <end position="88"/>
    </location>
</feature>
<accession>A0A1F5EJB5</accession>
<feature type="transmembrane region" description="Helical" evidence="1">
    <location>
        <begin position="35"/>
        <end position="55"/>
    </location>
</feature>
<gene>
    <name evidence="2" type="ORF">A2442_03185</name>
</gene>
<evidence type="ECO:0000313" key="2">
    <source>
        <dbReference type="EMBL" id="OGD67481.1"/>
    </source>
</evidence>
<evidence type="ECO:0000313" key="3">
    <source>
        <dbReference type="Proteomes" id="UP000179003"/>
    </source>
</evidence>
<sequence length="114" mass="13196">MKGGNSMNYFLFFALWFCFAVFFTFLLLDVLQKRGTGISLSLCTVSVILFCYLAGYNEIDAALFFNTFFSTMMASFALSIFVSLITLFRENWKQDKENRKAGTERIAEWLQKND</sequence>
<comment type="caution">
    <text evidence="2">The sequence shown here is derived from an EMBL/GenBank/DDBJ whole genome shotgun (WGS) entry which is preliminary data.</text>
</comment>
<dbReference type="Proteomes" id="UP000179003">
    <property type="component" value="Unassembled WGS sequence"/>
</dbReference>
<dbReference type="EMBL" id="MFAE01000005">
    <property type="protein sequence ID" value="OGD67481.1"/>
    <property type="molecule type" value="Genomic_DNA"/>
</dbReference>
<keyword evidence="1" id="KW-0812">Transmembrane</keyword>
<keyword evidence="1" id="KW-1133">Transmembrane helix</keyword>
<protein>
    <submittedName>
        <fullName evidence="2">Uncharacterized protein</fullName>
    </submittedName>
</protein>
<feature type="transmembrane region" description="Helical" evidence="1">
    <location>
        <begin position="6"/>
        <end position="28"/>
    </location>
</feature>
<evidence type="ECO:0000256" key="1">
    <source>
        <dbReference type="SAM" id="Phobius"/>
    </source>
</evidence>
<organism evidence="2 3">
    <name type="scientific">Candidatus Campbellbacteria bacterium RIFOXYC2_FULL_35_25</name>
    <dbReference type="NCBI Taxonomy" id="1797582"/>
    <lineage>
        <taxon>Bacteria</taxon>
        <taxon>Candidatus Campbelliibacteriota</taxon>
    </lineage>
</organism>
<dbReference type="AlphaFoldDB" id="A0A1F5EJB5"/>
<name>A0A1F5EJB5_9BACT</name>